<evidence type="ECO:0000256" key="5">
    <source>
        <dbReference type="PIRSR" id="PIRSR606118-50"/>
    </source>
</evidence>
<dbReference type="Pfam" id="PF00239">
    <property type="entry name" value="Resolvase"/>
    <property type="match status" value="1"/>
</dbReference>
<dbReference type="CDD" id="cd00569">
    <property type="entry name" value="HTH_Hin_like"/>
    <property type="match status" value="1"/>
</dbReference>
<dbReference type="EMBL" id="SLWR01000016">
    <property type="protein sequence ID" value="TCO41055.1"/>
    <property type="molecule type" value="Genomic_DNA"/>
</dbReference>
<dbReference type="GO" id="GO:0003677">
    <property type="term" value="F:DNA binding"/>
    <property type="evidence" value="ECO:0007669"/>
    <property type="project" value="UniProtKB-KW"/>
</dbReference>
<comment type="similarity">
    <text evidence="1">Belongs to the site-specific recombinase resolvase family.</text>
</comment>
<keyword evidence="3" id="KW-0238">DNA-binding</keyword>
<accession>A0A4R2IEH5</accession>
<dbReference type="InterPro" id="IPR006120">
    <property type="entry name" value="Resolvase_HTH_dom"/>
</dbReference>
<evidence type="ECO:0000256" key="3">
    <source>
        <dbReference type="ARBA" id="ARBA00023125"/>
    </source>
</evidence>
<evidence type="ECO:0000256" key="2">
    <source>
        <dbReference type="ARBA" id="ARBA00022908"/>
    </source>
</evidence>
<dbReference type="SUPFAM" id="SSF46689">
    <property type="entry name" value="Homeodomain-like"/>
    <property type="match status" value="1"/>
</dbReference>
<dbReference type="GO" id="GO:0015074">
    <property type="term" value="P:DNA integration"/>
    <property type="evidence" value="ECO:0007669"/>
    <property type="project" value="UniProtKB-KW"/>
</dbReference>
<comment type="caution">
    <text evidence="8">The sequence shown here is derived from an EMBL/GenBank/DDBJ whole genome shotgun (WGS) entry which is preliminary data.</text>
</comment>
<gene>
    <name evidence="8" type="ORF">EV646_116147</name>
</gene>
<dbReference type="CDD" id="cd03768">
    <property type="entry name" value="SR_ResInv"/>
    <property type="match status" value="1"/>
</dbReference>
<evidence type="ECO:0000313" key="8">
    <source>
        <dbReference type="EMBL" id="TCO41055.1"/>
    </source>
</evidence>
<keyword evidence="4" id="KW-0233">DNA recombination</keyword>
<dbReference type="FunFam" id="3.40.50.1390:FF:000001">
    <property type="entry name" value="DNA recombinase"/>
    <property type="match status" value="1"/>
</dbReference>
<dbReference type="InterPro" id="IPR006119">
    <property type="entry name" value="Resolv_N"/>
</dbReference>
<feature type="domain" description="Resolvase/invertase-type recombinase catalytic" evidence="7">
    <location>
        <begin position="36"/>
        <end position="169"/>
    </location>
</feature>
<dbReference type="SUPFAM" id="SSF53041">
    <property type="entry name" value="Resolvase-like"/>
    <property type="match status" value="1"/>
</dbReference>
<dbReference type="Proteomes" id="UP000295573">
    <property type="component" value="Unassembled WGS sequence"/>
</dbReference>
<protein>
    <submittedName>
        <fullName evidence="8">DNA invertase Pin-like site-specific DNA recombinase</fullName>
    </submittedName>
</protein>
<dbReference type="GO" id="GO:0000150">
    <property type="term" value="F:DNA strand exchange activity"/>
    <property type="evidence" value="ECO:0007669"/>
    <property type="project" value="InterPro"/>
</dbReference>
<evidence type="ECO:0000256" key="1">
    <source>
        <dbReference type="ARBA" id="ARBA00009913"/>
    </source>
</evidence>
<evidence type="ECO:0000256" key="4">
    <source>
        <dbReference type="ARBA" id="ARBA00023172"/>
    </source>
</evidence>
<dbReference type="InterPro" id="IPR006118">
    <property type="entry name" value="Recombinase_CS"/>
</dbReference>
<dbReference type="PANTHER" id="PTHR30461">
    <property type="entry name" value="DNA-INVERTASE FROM LAMBDOID PROPHAGE"/>
    <property type="match status" value="1"/>
</dbReference>
<dbReference type="InterPro" id="IPR050639">
    <property type="entry name" value="SSR_resolvase"/>
</dbReference>
<dbReference type="PROSITE" id="PS00397">
    <property type="entry name" value="RECOMBINASES_1"/>
    <property type="match status" value="1"/>
</dbReference>
<proteinExistence type="inferred from homology"/>
<name>A0A4R2IEH5_9ACTN</name>
<dbReference type="PROSITE" id="PS00398">
    <property type="entry name" value="RECOMBINASES_2"/>
    <property type="match status" value="1"/>
</dbReference>
<feature type="active site" description="O-(5'-phospho-DNA)-serine intermediate" evidence="5 6">
    <location>
        <position position="44"/>
    </location>
</feature>
<keyword evidence="9" id="KW-1185">Reference proteome</keyword>
<evidence type="ECO:0000313" key="9">
    <source>
        <dbReference type="Proteomes" id="UP000295573"/>
    </source>
</evidence>
<dbReference type="InterPro" id="IPR036162">
    <property type="entry name" value="Resolvase-like_N_sf"/>
</dbReference>
<dbReference type="AlphaFoldDB" id="A0A4R2IEH5"/>
<keyword evidence="2" id="KW-0229">DNA integration</keyword>
<organism evidence="8 9">
    <name type="scientific">Kribbella antiqua</name>
    <dbReference type="NCBI Taxonomy" id="2512217"/>
    <lineage>
        <taxon>Bacteria</taxon>
        <taxon>Bacillati</taxon>
        <taxon>Actinomycetota</taxon>
        <taxon>Actinomycetes</taxon>
        <taxon>Propionibacteriales</taxon>
        <taxon>Kribbellaceae</taxon>
        <taxon>Kribbella</taxon>
    </lineage>
</organism>
<dbReference type="Gene3D" id="3.40.50.1390">
    <property type="entry name" value="Resolvase, N-terminal catalytic domain"/>
    <property type="match status" value="1"/>
</dbReference>
<reference evidence="8 9" key="1">
    <citation type="journal article" date="2015" name="Stand. Genomic Sci.">
        <title>Genomic Encyclopedia of Bacterial and Archaeal Type Strains, Phase III: the genomes of soil and plant-associated and newly described type strains.</title>
        <authorList>
            <person name="Whitman W.B."/>
            <person name="Woyke T."/>
            <person name="Klenk H.P."/>
            <person name="Zhou Y."/>
            <person name="Lilburn T.G."/>
            <person name="Beck B.J."/>
            <person name="De Vos P."/>
            <person name="Vandamme P."/>
            <person name="Eisen J.A."/>
            <person name="Garrity G."/>
            <person name="Hugenholtz P."/>
            <person name="Kyrpides N.C."/>
        </authorList>
    </citation>
    <scope>NUCLEOTIDE SEQUENCE [LARGE SCALE GENOMIC DNA]</scope>
    <source>
        <strain evidence="8 9">VKM Ac-2541</strain>
    </source>
</reference>
<sequence length="369" mass="39650">MSNNLPLSLSRTVAVMATPVTAPDLLAAEPAVLTGASVGYARVSTHGQLLDRQLRTLNEAGCIKVFADKQSGRDADRPELIACLAYLRPGDTLVVPSLDRLARSLQDLLTIVGDLRRSGVGFRSLHEAIDTTTPGGRLVFHIFAALAEFIRELIVEGTHEGLAAARARGTRLGRPPAMTPDQVRSARTLLAEPDHSVSSIARLLGVSRSTVYKYLPELRSPALPGTATALELPAVTDGMTNGSTDEPPPMPAPPRTAACPTCGYRPSNKHELQLHREGLDTVWLIPDPDRPATAVVERWHCERCQPHQARLIMCGLCSSAVMLGDELTNGDPARTPDVAVLWLTGRGWSHVDGQWICGTHGSVTHHATP</sequence>
<dbReference type="PANTHER" id="PTHR30461:SF2">
    <property type="entry name" value="SERINE RECOMBINASE PINE-RELATED"/>
    <property type="match status" value="1"/>
</dbReference>
<evidence type="ECO:0000256" key="6">
    <source>
        <dbReference type="PROSITE-ProRule" id="PRU10137"/>
    </source>
</evidence>
<dbReference type="Pfam" id="PF02796">
    <property type="entry name" value="HTH_7"/>
    <property type="match status" value="1"/>
</dbReference>
<dbReference type="InterPro" id="IPR009057">
    <property type="entry name" value="Homeodomain-like_sf"/>
</dbReference>
<evidence type="ECO:0000259" key="7">
    <source>
        <dbReference type="PROSITE" id="PS51736"/>
    </source>
</evidence>
<dbReference type="Gene3D" id="1.10.10.60">
    <property type="entry name" value="Homeodomain-like"/>
    <property type="match status" value="1"/>
</dbReference>
<dbReference type="SMART" id="SM00857">
    <property type="entry name" value="Resolvase"/>
    <property type="match status" value="1"/>
</dbReference>
<dbReference type="PROSITE" id="PS51736">
    <property type="entry name" value="RECOMBINASES_3"/>
    <property type="match status" value="1"/>
</dbReference>